<organism evidence="1">
    <name type="scientific">viral metagenome</name>
    <dbReference type="NCBI Taxonomy" id="1070528"/>
    <lineage>
        <taxon>unclassified sequences</taxon>
        <taxon>metagenomes</taxon>
        <taxon>organismal metagenomes</taxon>
    </lineage>
</organism>
<dbReference type="AlphaFoldDB" id="A0A6M3Y0P0"/>
<evidence type="ECO:0000313" key="1">
    <source>
        <dbReference type="EMBL" id="QJI03740.1"/>
    </source>
</evidence>
<dbReference type="EMBL" id="MT145115">
    <property type="protein sequence ID" value="QJI03740.1"/>
    <property type="molecule type" value="Genomic_DNA"/>
</dbReference>
<reference evidence="1" key="1">
    <citation type="submission" date="2020-03" db="EMBL/GenBank/DDBJ databases">
        <title>The deep terrestrial virosphere.</title>
        <authorList>
            <person name="Holmfeldt K."/>
            <person name="Nilsson E."/>
            <person name="Simone D."/>
            <person name="Lopez-Fernandez M."/>
            <person name="Wu X."/>
            <person name="de Brujin I."/>
            <person name="Lundin D."/>
            <person name="Andersson A."/>
            <person name="Bertilsson S."/>
            <person name="Dopson M."/>
        </authorList>
    </citation>
    <scope>NUCLEOTIDE SEQUENCE</scope>
    <source>
        <strain evidence="1">TM448B04953</strain>
    </source>
</reference>
<accession>A0A6M3Y0P0</accession>
<protein>
    <submittedName>
        <fullName evidence="1">Putative DNA binding, helix-turn-helix domain containing protein</fullName>
    </submittedName>
</protein>
<gene>
    <name evidence="1" type="ORF">TM448B04953_0002</name>
</gene>
<sequence length="61" mass="7364">MIKLQHMMKKKKLLTPAEWGKKNKVHWRTVYRLIKAGKIPCIKVQRQECVYRIGEDVRMPE</sequence>
<name>A0A6M3Y0P0_9ZZZZ</name>
<proteinExistence type="predicted"/>